<proteinExistence type="predicted"/>
<keyword evidence="3" id="KW-1185">Reference proteome</keyword>
<protein>
    <submittedName>
        <fullName evidence="2">Uncharacterized protein</fullName>
    </submittedName>
</protein>
<evidence type="ECO:0000313" key="2">
    <source>
        <dbReference type="EMBL" id="AQT43130.1"/>
    </source>
</evidence>
<name>A0A1U9MC84_9HYPH</name>
<sequence length="48" mass="5208">MQAEKPDCRRKKDRGRIREGAPPAGTIIKLGEKGGDALLCKTNKSIEA</sequence>
<organism evidence="2 3">
    <name type="scientific">Bartonella apihabitans</name>
    <dbReference type="NCBI Taxonomy" id="2750929"/>
    <lineage>
        <taxon>Bacteria</taxon>
        <taxon>Pseudomonadati</taxon>
        <taxon>Pseudomonadota</taxon>
        <taxon>Alphaproteobacteria</taxon>
        <taxon>Hyphomicrobiales</taxon>
        <taxon>Bartonellaceae</taxon>
        <taxon>Bartonella</taxon>
    </lineage>
</organism>
<evidence type="ECO:0000313" key="3">
    <source>
        <dbReference type="Proteomes" id="UP000189660"/>
    </source>
</evidence>
<dbReference type="AlphaFoldDB" id="A0A1U9MC84"/>
<dbReference type="EMBL" id="CP015820">
    <property type="protein sequence ID" value="AQT43130.1"/>
    <property type="molecule type" value="Genomic_DNA"/>
</dbReference>
<accession>A0A1U9MC84</accession>
<reference evidence="2 3" key="1">
    <citation type="submission" date="2016-11" db="EMBL/GenBank/DDBJ databases">
        <title>Comparative genomics of Bartonella apis.</title>
        <authorList>
            <person name="Engel P."/>
        </authorList>
    </citation>
    <scope>NUCLEOTIDE SEQUENCE [LARGE SCALE GENOMIC DNA]</scope>
    <source>
        <strain evidence="2 3">BBC0178</strain>
    </source>
</reference>
<evidence type="ECO:0000256" key="1">
    <source>
        <dbReference type="SAM" id="MobiDB-lite"/>
    </source>
</evidence>
<gene>
    <name evidence="2" type="ORF">BBC0178_016760</name>
</gene>
<dbReference type="KEGG" id="bapa:BBC0178_016760"/>
<feature type="region of interest" description="Disordered" evidence="1">
    <location>
        <begin position="1"/>
        <end position="28"/>
    </location>
</feature>
<dbReference type="Proteomes" id="UP000189660">
    <property type="component" value="Chromosome"/>
</dbReference>